<comment type="caution">
    <text evidence="2">The sequence shown here is derived from an EMBL/GenBank/DDBJ whole genome shotgun (WGS) entry which is preliminary data.</text>
</comment>
<dbReference type="EMBL" id="QRBE01000002">
    <property type="protein sequence ID" value="RDS83604.1"/>
    <property type="molecule type" value="Genomic_DNA"/>
</dbReference>
<keyword evidence="3" id="KW-1185">Reference proteome</keyword>
<organism evidence="2 3">
    <name type="scientific">Dyella monticola</name>
    <dbReference type="NCBI Taxonomy" id="1927958"/>
    <lineage>
        <taxon>Bacteria</taxon>
        <taxon>Pseudomonadati</taxon>
        <taxon>Pseudomonadota</taxon>
        <taxon>Gammaproteobacteria</taxon>
        <taxon>Lysobacterales</taxon>
        <taxon>Rhodanobacteraceae</taxon>
        <taxon>Dyella</taxon>
    </lineage>
</organism>
<dbReference type="AlphaFoldDB" id="A0A370X5A6"/>
<evidence type="ECO:0000313" key="3">
    <source>
        <dbReference type="Proteomes" id="UP000254258"/>
    </source>
</evidence>
<gene>
    <name evidence="2" type="ORF">DWU98_04530</name>
</gene>
<evidence type="ECO:0000256" key="1">
    <source>
        <dbReference type="SAM" id="MobiDB-lite"/>
    </source>
</evidence>
<protein>
    <recommendedName>
        <fullName evidence="4">TnsA endonuclease N-terminal domain-containing protein</fullName>
    </recommendedName>
</protein>
<accession>A0A370X5A6</accession>
<reference evidence="2 3" key="1">
    <citation type="submission" date="2018-07" db="EMBL/GenBank/DDBJ databases">
        <title>Dyella monticola sp. nov. and Dyella psychrodurans sp. nov. isolated from monsoon evergreen broad-leaved forest soil of Dinghu Mountain, China.</title>
        <authorList>
            <person name="Gao Z."/>
            <person name="Qiu L."/>
        </authorList>
    </citation>
    <scope>NUCLEOTIDE SEQUENCE [LARGE SCALE GENOMIC DNA]</scope>
    <source>
        <strain evidence="2 3">4G-K06</strain>
    </source>
</reference>
<evidence type="ECO:0000313" key="2">
    <source>
        <dbReference type="EMBL" id="RDS83604.1"/>
    </source>
</evidence>
<sequence length="253" mass="28786">MQNLSNAAPKREAAIDPHCSNAPPTGTSPGTIAPFSPRALTRPERRRGDLYIYRSPKMVRTVELIGCLNTALALTFEFDPNITAYVERPRILALASGTKMEFAFWTREQKGRERFWLSVAASDTLHTSTPRREHRHTRDVIEAAQAAHIAVEFCFEDNLRRQSAILSTWYRLLPYVQSARILPHRESLRHQVLTMFHIVAQAMVEQIELQLQAFRAADVRAVIFDLVHSGELMMTDPTRLGRFSVIARRDGHA</sequence>
<proteinExistence type="predicted"/>
<feature type="region of interest" description="Disordered" evidence="1">
    <location>
        <begin position="1"/>
        <end position="39"/>
    </location>
</feature>
<dbReference type="Proteomes" id="UP000254258">
    <property type="component" value="Unassembled WGS sequence"/>
</dbReference>
<evidence type="ECO:0008006" key="4">
    <source>
        <dbReference type="Google" id="ProtNLM"/>
    </source>
</evidence>
<name>A0A370X5A6_9GAMM</name>